<dbReference type="OrthoDB" id="1739576at2759"/>
<accession>A0A871R436</accession>
<dbReference type="SUPFAM" id="SSF140102">
    <property type="entry name" value="ISY1 domain-like"/>
    <property type="match status" value="1"/>
</dbReference>
<comment type="subcellular location">
    <subcellularLocation>
        <location evidence="1">Nucleus</location>
    </subcellularLocation>
</comment>
<keyword evidence="5" id="KW-0539">Nucleus</keyword>
<dbReference type="KEGG" id="bbrx:BRETT_004206"/>
<evidence type="ECO:0000256" key="5">
    <source>
        <dbReference type="ARBA" id="ARBA00023242"/>
    </source>
</evidence>
<dbReference type="InterPro" id="IPR037200">
    <property type="entry name" value="Isy1_sf"/>
</dbReference>
<keyword evidence="4" id="KW-0508">mRNA splicing</keyword>
<evidence type="ECO:0000256" key="1">
    <source>
        <dbReference type="ARBA" id="ARBA00004123"/>
    </source>
</evidence>
<proteinExistence type="inferred from homology"/>
<gene>
    <name evidence="6" type="ORF">BRETT_004206</name>
</gene>
<protein>
    <recommendedName>
        <fullName evidence="3">Pre-mRNA-splicing factor ISY1</fullName>
    </recommendedName>
</protein>
<dbReference type="InterPro" id="IPR029012">
    <property type="entry name" value="Helix_hairpin_bin_sf"/>
</dbReference>
<sequence length="291" mass="33694">MSRNKEKAQSLLNLYYAQKGPQIPTQRPRSTEDVKSVTDAELFRKMCIQDIDKSLMKINNPLINEYEIRDLNSKLNKLFREKRAWEHRIKDLGGPDYLQFITNSNETIIKGCRYFGRAKELPDVQELLKLSREEKTENTQNFRRKKYRDESRKQLNLLQLDARYYGLLDEDRSSQQRIGNGVLGIPSEEELLDEVKSTLGDKSLPTPIITRQELKHSLNPATPGNTKDDDIIKYERAVTRAASRRCETEAKPTITIPTEDFIADKSAVDKKVEEMIVAHKKKELLEKLGDI</sequence>
<evidence type="ECO:0000256" key="3">
    <source>
        <dbReference type="ARBA" id="ARBA00019194"/>
    </source>
</evidence>
<dbReference type="RefSeq" id="XP_041135478.1">
    <property type="nucleotide sequence ID" value="XM_041282702.1"/>
</dbReference>
<name>A0A871R436_DEKBR</name>
<dbReference type="Gene3D" id="1.10.287.660">
    <property type="entry name" value="Helix hairpin bin"/>
    <property type="match status" value="1"/>
</dbReference>
<dbReference type="PANTHER" id="PTHR13021">
    <property type="entry name" value="PRE-MRNA-SPLICING FACTOR ISY1"/>
    <property type="match status" value="1"/>
</dbReference>
<dbReference type="Proteomes" id="UP000663131">
    <property type="component" value="Chromosome 5"/>
</dbReference>
<evidence type="ECO:0000313" key="7">
    <source>
        <dbReference type="Proteomes" id="UP000663131"/>
    </source>
</evidence>
<comment type="similarity">
    <text evidence="2">Belongs to the ISY1 family.</text>
</comment>
<dbReference type="InterPro" id="IPR009360">
    <property type="entry name" value="Isy1"/>
</dbReference>
<dbReference type="GeneID" id="64576129"/>
<dbReference type="AlphaFoldDB" id="A0A871R436"/>
<organism evidence="6 7">
    <name type="scientific">Dekkera bruxellensis</name>
    <name type="common">Brettanomyces custersii</name>
    <dbReference type="NCBI Taxonomy" id="5007"/>
    <lineage>
        <taxon>Eukaryota</taxon>
        <taxon>Fungi</taxon>
        <taxon>Dikarya</taxon>
        <taxon>Ascomycota</taxon>
        <taxon>Saccharomycotina</taxon>
        <taxon>Pichiomycetes</taxon>
        <taxon>Pichiales</taxon>
        <taxon>Pichiaceae</taxon>
        <taxon>Brettanomyces</taxon>
    </lineage>
</organism>
<evidence type="ECO:0000256" key="4">
    <source>
        <dbReference type="ARBA" id="ARBA00023187"/>
    </source>
</evidence>
<dbReference type="GO" id="GO:0005634">
    <property type="term" value="C:nucleus"/>
    <property type="evidence" value="ECO:0007669"/>
    <property type="project" value="UniProtKB-SubCell"/>
</dbReference>
<reference evidence="6" key="2">
    <citation type="journal article" name="BMC Genomics">
        <title>New genome assemblies reveal patterns of domestication and adaptation across Brettanomyces (Dekkera) species.</title>
        <authorList>
            <person name="Roach M.J."/>
            <person name="Borneman A.R."/>
        </authorList>
    </citation>
    <scope>NUCLEOTIDE SEQUENCE</scope>
    <source>
        <strain evidence="6">UCD 2041</strain>
    </source>
</reference>
<reference evidence="6" key="1">
    <citation type="submission" date="2020-10" db="EMBL/GenBank/DDBJ databases">
        <authorList>
            <person name="Palmer J.M."/>
        </authorList>
    </citation>
    <scope>NUCLEOTIDE SEQUENCE</scope>
    <source>
        <strain evidence="6">UCD 2041</strain>
    </source>
</reference>
<evidence type="ECO:0000256" key="2">
    <source>
        <dbReference type="ARBA" id="ARBA00007002"/>
    </source>
</evidence>
<dbReference type="GO" id="GO:0000350">
    <property type="term" value="P:generation of catalytic spliceosome for second transesterification step"/>
    <property type="evidence" value="ECO:0007669"/>
    <property type="project" value="InterPro"/>
</dbReference>
<evidence type="ECO:0000313" key="6">
    <source>
        <dbReference type="EMBL" id="QOU18985.1"/>
    </source>
</evidence>
<dbReference type="Pfam" id="PF06246">
    <property type="entry name" value="Isy1"/>
    <property type="match status" value="1"/>
</dbReference>
<dbReference type="EMBL" id="CP063133">
    <property type="protein sequence ID" value="QOU18985.1"/>
    <property type="molecule type" value="Genomic_DNA"/>
</dbReference>
<keyword evidence="4" id="KW-0507">mRNA processing</keyword>